<dbReference type="Pfam" id="PF06545">
    <property type="entry name" value="AllG"/>
    <property type="match status" value="1"/>
</dbReference>
<protein>
    <submittedName>
        <fullName evidence="1">Putative cytoplasmic protein</fullName>
    </submittedName>
</protein>
<gene>
    <name evidence="1" type="primary">ylbE_2</name>
    <name evidence="1" type="ORF">NCTC10418_05484</name>
</gene>
<dbReference type="Proteomes" id="UP000255460">
    <property type="component" value="Unassembled WGS sequence"/>
</dbReference>
<dbReference type="InterPro" id="IPR009499">
    <property type="entry name" value="AllG-like"/>
</dbReference>
<evidence type="ECO:0000313" key="2">
    <source>
        <dbReference type="Proteomes" id="UP000255460"/>
    </source>
</evidence>
<organism evidence="1 2">
    <name type="scientific">Escherichia coli</name>
    <dbReference type="NCBI Taxonomy" id="562"/>
    <lineage>
        <taxon>Bacteria</taxon>
        <taxon>Pseudomonadati</taxon>
        <taxon>Pseudomonadota</taxon>
        <taxon>Gammaproteobacteria</taxon>
        <taxon>Enterobacterales</taxon>
        <taxon>Enterobacteriaceae</taxon>
        <taxon>Escherichia</taxon>
    </lineage>
</organism>
<accession>A0A376KYV1</accession>
<sequence>MFTSVAQANAAVIEQIRRARPHWLDVQPASSLISELNEGKTLLHAGPPMRWQEMTGPMKGACVGACLFEGWAKDEAQALAILEQGEVNFIPCHHVNAVGPMGGITSASMPMLVVENVTDGNRAYCNLNEGIGKVMRFGAYGEDVLTRHRWMRDVLMPVLSAALGRMERGIDLTAMMAQGITMGDEFHQRNIASSALLMRALAPQIARLDHDKQHIAEVMDFLSVTDQFFLNLAMAYCKAAMDAGAMIRAGSIVTAMTRNGNMFGISGKRAGRTLVYCACKHSARSVFHRLLAGAGEPGYGR</sequence>
<dbReference type="InterPro" id="IPR024033">
    <property type="entry name" value="OXTCase_su_AllG_h-dom"/>
</dbReference>
<proteinExistence type="predicted"/>
<dbReference type="AlphaFoldDB" id="A0A376KYV1"/>
<evidence type="ECO:0000313" key="1">
    <source>
        <dbReference type="EMBL" id="STE87798.1"/>
    </source>
</evidence>
<dbReference type="Gene3D" id="1.10.10.660">
    <property type="entry name" value="conserved protein of unknown function from Enterococcus faecalis V583"/>
    <property type="match status" value="1"/>
</dbReference>
<dbReference type="Gene3D" id="3.90.1710.10">
    <property type="entry name" value="Enterococcus faecalis V583 domain"/>
    <property type="match status" value="1"/>
</dbReference>
<reference evidence="1 2" key="1">
    <citation type="submission" date="2018-06" db="EMBL/GenBank/DDBJ databases">
        <authorList>
            <consortium name="Pathogen Informatics"/>
            <person name="Doyle S."/>
        </authorList>
    </citation>
    <scope>NUCLEOTIDE SEQUENCE [LARGE SCALE GENOMIC DNA]</scope>
    <source>
        <strain evidence="1 2">NCTC10418</strain>
    </source>
</reference>
<dbReference type="EMBL" id="UFZQ01000001">
    <property type="protein sequence ID" value="STE87798.1"/>
    <property type="molecule type" value="Genomic_DNA"/>
</dbReference>
<name>A0A376KYV1_ECOLX</name>